<dbReference type="EMBL" id="LR215974">
    <property type="protein sequence ID" value="VFB02281.1"/>
    <property type="molecule type" value="Genomic_DNA"/>
</dbReference>
<dbReference type="RefSeq" id="WP_130913153.1">
    <property type="nucleotide sequence ID" value="NZ_LR215974.1"/>
</dbReference>
<dbReference type="KEGG" id="ctai:NCTC12078_00255"/>
<dbReference type="Proteomes" id="UP000290013">
    <property type="component" value="Chromosome"/>
</dbReference>
<reference evidence="1 2" key="1">
    <citation type="submission" date="2019-02" db="EMBL/GenBank/DDBJ databases">
        <authorList>
            <consortium name="Pathogen Informatics"/>
        </authorList>
    </citation>
    <scope>NUCLEOTIDE SEQUENCE [LARGE SCALE GENOMIC DNA]</scope>
    <source>
        <strain evidence="1 2">3012STDY6944375</strain>
    </source>
</reference>
<accession>A0A4U8W7U3</accession>
<sequence length="103" mass="11859">MSWKIYIIVITNSINIQLSEIPKKIGMENLSMKKEVTLMQAQYEDKGFSIGKYEDKIFIVSQQLVFDFLEKEDSDFKQKLLLSFPNSEIAVLTLGYGVHGYSL</sequence>
<proteinExistence type="predicted"/>
<name>A0A4U8W7U3_9FLAO</name>
<evidence type="ECO:0000313" key="1">
    <source>
        <dbReference type="EMBL" id="VFB02281.1"/>
    </source>
</evidence>
<gene>
    <name evidence="1" type="ORF">NCTC12078_00255</name>
</gene>
<organism evidence="1 2">
    <name type="scientific">Chryseobacterium taihuense</name>
    <dbReference type="NCBI Taxonomy" id="1141221"/>
    <lineage>
        <taxon>Bacteria</taxon>
        <taxon>Pseudomonadati</taxon>
        <taxon>Bacteroidota</taxon>
        <taxon>Flavobacteriia</taxon>
        <taxon>Flavobacteriales</taxon>
        <taxon>Weeksellaceae</taxon>
        <taxon>Chryseobacterium group</taxon>
        <taxon>Chryseobacterium</taxon>
    </lineage>
</organism>
<protein>
    <submittedName>
        <fullName evidence="1">Uncharacterized protein</fullName>
    </submittedName>
</protein>
<dbReference type="AlphaFoldDB" id="A0A4U8W7U3"/>
<evidence type="ECO:0000313" key="2">
    <source>
        <dbReference type="Proteomes" id="UP000290013"/>
    </source>
</evidence>